<evidence type="ECO:0000256" key="7">
    <source>
        <dbReference type="ARBA" id="ARBA00023136"/>
    </source>
</evidence>
<dbReference type="PROSITE" id="PS50939">
    <property type="entry name" value="CYTOCHROME_B561"/>
    <property type="match status" value="1"/>
</dbReference>
<feature type="domain" description="Cytochrome b561" evidence="12">
    <location>
        <begin position="427"/>
        <end position="627"/>
    </location>
</feature>
<dbReference type="AlphaFoldDB" id="A0A8J4BLN7"/>
<dbReference type="GO" id="GO:0016020">
    <property type="term" value="C:membrane"/>
    <property type="evidence" value="ECO:0007669"/>
    <property type="project" value="UniProtKB-SubCell"/>
</dbReference>
<sequence>MSAKRRCLRHRASHEASLAFLLLILLATIQLAVSTPAFFLDPARALINSSQKCAAHPSSNTSEKGIQKHGTPVLDSTITFEIRNIEGDAQADVLCPGSDYNLKVAFGGFARAALLNSNPPLVTFTLPTPTNGCPNQVVQSSSNASATFNTRFTVSCNATGQTLVFKVTSAGRAEGLTWKYASISVPVASADSPAAAPGGTCAAAISACGLSRPLPMHTASEMQLNETTGTNTCTPSKLGYQCMAKAAKVTVHWTLNTRAAPNNPCTPTSKTELEETEVAQHGTMHMAVQSTKQGYVGLGFPEDPDDMYRSDILLGWIDGPGRVEINTFFAKRNGIDMGDVILDTWAYDTGVFRDSVGVTTLCFSRRLRDNRARVSQDLRTVAGFTGNSSSALGGRRRLLDVTEQGGATPKLGLIWAVSSSPRLAQHADEDAGGFYLDLIGGYAIESVDGSESDEKYWVNVHGALMAVAWGLLLPLGTLLPAHRWLLRDVKVAGLHLWFSLHLGCQLIGMALFIAGFVVAFVKFEEVEGGMTEAHKNIGIAVMAAAGAQVVVGFVRPSPKHSSRGLWNLVHHNLGRLTIFLAWANVYIGIYIAHTDFGASYTPWITPIAIVMGLLVLLDIALRIAGCGKKDIAAPARNDTYKESYDDPAKIGDGREGKGSSS</sequence>
<evidence type="ECO:0000256" key="1">
    <source>
        <dbReference type="ARBA" id="ARBA00004370"/>
    </source>
</evidence>
<evidence type="ECO:0000256" key="9">
    <source>
        <dbReference type="SAM" id="Phobius"/>
    </source>
</evidence>
<dbReference type="PROSITE" id="PS50836">
    <property type="entry name" value="DOMON"/>
    <property type="match status" value="1"/>
</dbReference>
<evidence type="ECO:0000256" key="3">
    <source>
        <dbReference type="ARBA" id="ARBA00022692"/>
    </source>
</evidence>
<dbReference type="SMART" id="SM00664">
    <property type="entry name" value="DoH"/>
    <property type="match status" value="1"/>
</dbReference>
<keyword evidence="14" id="KW-1185">Reference proteome</keyword>
<feature type="transmembrane region" description="Helical" evidence="9">
    <location>
        <begin position="573"/>
        <end position="591"/>
    </location>
</feature>
<dbReference type="CDD" id="cd08760">
    <property type="entry name" value="Cyt_b561_FRRS1_like"/>
    <property type="match status" value="1"/>
</dbReference>
<feature type="signal peptide" evidence="10">
    <location>
        <begin position="1"/>
        <end position="34"/>
    </location>
</feature>
<proteinExistence type="predicted"/>
<evidence type="ECO:0000256" key="2">
    <source>
        <dbReference type="ARBA" id="ARBA00022448"/>
    </source>
</evidence>
<evidence type="ECO:0000313" key="14">
    <source>
        <dbReference type="Proteomes" id="UP000747399"/>
    </source>
</evidence>
<dbReference type="SMART" id="SM00665">
    <property type="entry name" value="B561"/>
    <property type="match status" value="1"/>
</dbReference>
<dbReference type="PANTHER" id="PTHR23130:SF171">
    <property type="entry name" value="OS01G0895300 PROTEIN"/>
    <property type="match status" value="1"/>
</dbReference>
<protein>
    <recommendedName>
        <fullName evidence="15">Cytochrome b561 domain-containing protein</fullName>
    </recommendedName>
</protein>
<keyword evidence="3 9" id="KW-0812">Transmembrane</keyword>
<keyword evidence="5" id="KW-0249">Electron transport</keyword>
<feature type="transmembrane region" description="Helical" evidence="9">
    <location>
        <begin position="496"/>
        <end position="521"/>
    </location>
</feature>
<dbReference type="PANTHER" id="PTHR23130">
    <property type="entry name" value="CYTOCHROME B561 AND DOMON DOMAIN-CONTAINING PROTEIN"/>
    <property type="match status" value="1"/>
</dbReference>
<organism evidence="13 14">
    <name type="scientific">Volvox africanus</name>
    <dbReference type="NCBI Taxonomy" id="51714"/>
    <lineage>
        <taxon>Eukaryota</taxon>
        <taxon>Viridiplantae</taxon>
        <taxon>Chlorophyta</taxon>
        <taxon>core chlorophytes</taxon>
        <taxon>Chlorophyceae</taxon>
        <taxon>CS clade</taxon>
        <taxon>Chlamydomonadales</taxon>
        <taxon>Volvocaceae</taxon>
        <taxon>Volvox</taxon>
    </lineage>
</organism>
<evidence type="ECO:0000313" key="13">
    <source>
        <dbReference type="EMBL" id="GIL63748.1"/>
    </source>
</evidence>
<evidence type="ECO:0008006" key="15">
    <source>
        <dbReference type="Google" id="ProtNLM"/>
    </source>
</evidence>
<keyword evidence="7 9" id="KW-0472">Membrane</keyword>
<evidence type="ECO:0000256" key="10">
    <source>
        <dbReference type="SAM" id="SignalP"/>
    </source>
</evidence>
<name>A0A8J4BLN7_9CHLO</name>
<feature type="region of interest" description="Disordered" evidence="8">
    <location>
        <begin position="639"/>
        <end position="661"/>
    </location>
</feature>
<keyword evidence="2" id="KW-0813">Transport</keyword>
<comment type="subcellular location">
    <subcellularLocation>
        <location evidence="1">Membrane</location>
    </subcellularLocation>
</comment>
<evidence type="ECO:0000259" key="11">
    <source>
        <dbReference type="PROSITE" id="PS50836"/>
    </source>
</evidence>
<dbReference type="InterPro" id="IPR006593">
    <property type="entry name" value="Cyt_b561/ferric_Rdtase_TM"/>
</dbReference>
<evidence type="ECO:0000256" key="8">
    <source>
        <dbReference type="SAM" id="MobiDB-lite"/>
    </source>
</evidence>
<feature type="domain" description="DOMON" evidence="11">
    <location>
        <begin position="269"/>
        <end position="386"/>
    </location>
</feature>
<dbReference type="EMBL" id="BNCO01000060">
    <property type="protein sequence ID" value="GIL63748.1"/>
    <property type="molecule type" value="Genomic_DNA"/>
</dbReference>
<evidence type="ECO:0000256" key="4">
    <source>
        <dbReference type="ARBA" id="ARBA00022729"/>
    </source>
</evidence>
<gene>
    <name evidence="13" type="ORF">Vafri_17759</name>
</gene>
<feature type="transmembrane region" description="Helical" evidence="9">
    <location>
        <begin position="533"/>
        <end position="553"/>
    </location>
</feature>
<evidence type="ECO:0000259" key="12">
    <source>
        <dbReference type="PROSITE" id="PS50939"/>
    </source>
</evidence>
<dbReference type="Proteomes" id="UP000747399">
    <property type="component" value="Unassembled WGS sequence"/>
</dbReference>
<feature type="chain" id="PRO_5035180000" description="Cytochrome b561 domain-containing protein" evidence="10">
    <location>
        <begin position="35"/>
        <end position="661"/>
    </location>
</feature>
<comment type="caution">
    <text evidence="13">The sequence shown here is derived from an EMBL/GenBank/DDBJ whole genome shotgun (WGS) entry which is preliminary data.</text>
</comment>
<feature type="transmembrane region" description="Helical" evidence="9">
    <location>
        <begin position="456"/>
        <end position="475"/>
    </location>
</feature>
<keyword evidence="6 9" id="KW-1133">Transmembrane helix</keyword>
<feature type="transmembrane region" description="Helical" evidence="9">
    <location>
        <begin position="603"/>
        <end position="621"/>
    </location>
</feature>
<dbReference type="Gene3D" id="1.20.120.1770">
    <property type="match status" value="1"/>
</dbReference>
<evidence type="ECO:0000256" key="5">
    <source>
        <dbReference type="ARBA" id="ARBA00022982"/>
    </source>
</evidence>
<dbReference type="CDD" id="cd09631">
    <property type="entry name" value="DOMON_DOH"/>
    <property type="match status" value="1"/>
</dbReference>
<dbReference type="Pfam" id="PF03188">
    <property type="entry name" value="Cytochrom_B561"/>
    <property type="match status" value="1"/>
</dbReference>
<dbReference type="InterPro" id="IPR005018">
    <property type="entry name" value="DOMON_domain"/>
</dbReference>
<keyword evidence="4 10" id="KW-0732">Signal</keyword>
<dbReference type="InterPro" id="IPR045266">
    <property type="entry name" value="DOH_DOMON"/>
</dbReference>
<evidence type="ECO:0000256" key="6">
    <source>
        <dbReference type="ARBA" id="ARBA00022989"/>
    </source>
</evidence>
<reference evidence="13" key="1">
    <citation type="journal article" date="2021" name="Proc. Natl. Acad. Sci. U.S.A.">
        <title>Three genomes in the algal genus Volvox reveal the fate of a haploid sex-determining region after a transition to homothallism.</title>
        <authorList>
            <person name="Yamamoto K."/>
            <person name="Hamaji T."/>
            <person name="Kawai-Toyooka H."/>
            <person name="Matsuzaki R."/>
            <person name="Takahashi F."/>
            <person name="Nishimura Y."/>
            <person name="Kawachi M."/>
            <person name="Noguchi H."/>
            <person name="Minakuchi Y."/>
            <person name="Umen J.G."/>
            <person name="Toyoda A."/>
            <person name="Nozaki H."/>
        </authorList>
    </citation>
    <scope>NUCLEOTIDE SEQUENCE</scope>
    <source>
        <strain evidence="13">NIES-3780</strain>
    </source>
</reference>
<accession>A0A8J4BLN7</accession>